<dbReference type="CDD" id="cd00093">
    <property type="entry name" value="HTH_XRE"/>
    <property type="match status" value="1"/>
</dbReference>
<dbReference type="AlphaFoldDB" id="A0A516IP45"/>
<gene>
    <name evidence="2" type="ORF">FMM02_01180</name>
</gene>
<reference evidence="2 3" key="1">
    <citation type="submission" date="2019-07" db="EMBL/GenBank/DDBJ databases">
        <title>Sphingomonas AE3 Genome sequencing and assembly.</title>
        <authorList>
            <person name="Kim H."/>
        </authorList>
    </citation>
    <scope>NUCLEOTIDE SEQUENCE [LARGE SCALE GENOMIC DNA]</scope>
    <source>
        <strain evidence="2 3">AE3</strain>
    </source>
</reference>
<dbReference type="InterPro" id="IPR010982">
    <property type="entry name" value="Lambda_DNA-bd_dom_sf"/>
</dbReference>
<keyword evidence="3" id="KW-1185">Reference proteome</keyword>
<feature type="domain" description="HTH cro/C1-type" evidence="1">
    <location>
        <begin position="18"/>
        <end position="73"/>
    </location>
</feature>
<sequence>MAKRDAHDDRYVRAIEALRIARHNARITQVELATALGKRQQFVSKYESGERRLDIIEFLDVAKALELDIESTLRDMIEPRRV</sequence>
<dbReference type="RefSeq" id="WP_147493152.1">
    <property type="nucleotide sequence ID" value="NZ_CP041659.1"/>
</dbReference>
<dbReference type="Gene3D" id="1.10.260.40">
    <property type="entry name" value="lambda repressor-like DNA-binding domains"/>
    <property type="match status" value="1"/>
</dbReference>
<dbReference type="KEGG" id="sxa:FMM02_01180"/>
<dbReference type="OrthoDB" id="9803379at2"/>
<proteinExistence type="predicted"/>
<dbReference type="SMART" id="SM00530">
    <property type="entry name" value="HTH_XRE"/>
    <property type="match status" value="1"/>
</dbReference>
<name>A0A516IP45_9SPHN</name>
<dbReference type="SUPFAM" id="SSF47413">
    <property type="entry name" value="lambda repressor-like DNA-binding domains"/>
    <property type="match status" value="1"/>
</dbReference>
<dbReference type="PROSITE" id="PS50943">
    <property type="entry name" value="HTH_CROC1"/>
    <property type="match status" value="1"/>
</dbReference>
<evidence type="ECO:0000313" key="3">
    <source>
        <dbReference type="Proteomes" id="UP000321857"/>
    </source>
</evidence>
<evidence type="ECO:0000313" key="2">
    <source>
        <dbReference type="EMBL" id="QDP18690.1"/>
    </source>
</evidence>
<organism evidence="2 3">
    <name type="scientific">Sphingomonas xanthus</name>
    <dbReference type="NCBI Taxonomy" id="2594473"/>
    <lineage>
        <taxon>Bacteria</taxon>
        <taxon>Pseudomonadati</taxon>
        <taxon>Pseudomonadota</taxon>
        <taxon>Alphaproteobacteria</taxon>
        <taxon>Sphingomonadales</taxon>
        <taxon>Sphingomonadaceae</taxon>
        <taxon>Sphingomonas</taxon>
    </lineage>
</organism>
<accession>A0A516IP45</accession>
<dbReference type="GO" id="GO:0003677">
    <property type="term" value="F:DNA binding"/>
    <property type="evidence" value="ECO:0007669"/>
    <property type="project" value="InterPro"/>
</dbReference>
<evidence type="ECO:0000259" key="1">
    <source>
        <dbReference type="PROSITE" id="PS50943"/>
    </source>
</evidence>
<protein>
    <submittedName>
        <fullName evidence="2">Helix-turn-helix transcriptional regulator</fullName>
    </submittedName>
</protein>
<dbReference type="Pfam" id="PF01381">
    <property type="entry name" value="HTH_3"/>
    <property type="match status" value="1"/>
</dbReference>
<dbReference type="InterPro" id="IPR001387">
    <property type="entry name" value="Cro/C1-type_HTH"/>
</dbReference>
<dbReference type="EMBL" id="CP041659">
    <property type="protein sequence ID" value="QDP18690.1"/>
    <property type="molecule type" value="Genomic_DNA"/>
</dbReference>
<dbReference type="Proteomes" id="UP000321857">
    <property type="component" value="Chromosome"/>
</dbReference>